<organism evidence="3 4">
    <name type="scientific">Actinomadura soli</name>
    <dbReference type="NCBI Taxonomy" id="2508997"/>
    <lineage>
        <taxon>Bacteria</taxon>
        <taxon>Bacillati</taxon>
        <taxon>Actinomycetota</taxon>
        <taxon>Actinomycetes</taxon>
        <taxon>Streptosporangiales</taxon>
        <taxon>Thermomonosporaceae</taxon>
        <taxon>Actinomadura</taxon>
    </lineage>
</organism>
<evidence type="ECO:0000313" key="3">
    <source>
        <dbReference type="EMBL" id="TMR04221.1"/>
    </source>
</evidence>
<dbReference type="SUPFAM" id="SSF52402">
    <property type="entry name" value="Adenine nucleotide alpha hydrolases-like"/>
    <property type="match status" value="1"/>
</dbReference>
<dbReference type="PANTHER" id="PTHR46553:SF3">
    <property type="entry name" value="ADENINE NUCLEOTIDE ALPHA HYDROLASES-LIKE SUPERFAMILY PROTEIN"/>
    <property type="match status" value="1"/>
</dbReference>
<dbReference type="PANTHER" id="PTHR46553">
    <property type="entry name" value="ADENINE NUCLEOTIDE ALPHA HYDROLASES-LIKE SUPERFAMILY PROTEIN"/>
    <property type="match status" value="1"/>
</dbReference>
<proteinExistence type="inferred from homology"/>
<keyword evidence="4" id="KW-1185">Reference proteome</keyword>
<dbReference type="RefSeq" id="WP_138644617.1">
    <property type="nucleotide sequence ID" value="NZ_VCKW01000033.1"/>
</dbReference>
<gene>
    <name evidence="3" type="ORF">ETD83_09060</name>
</gene>
<evidence type="ECO:0000256" key="1">
    <source>
        <dbReference type="ARBA" id="ARBA00008791"/>
    </source>
</evidence>
<dbReference type="Gene3D" id="3.40.50.12370">
    <property type="match status" value="1"/>
</dbReference>
<sequence length="185" mass="19876">MSAPIVVGTDGSGAADRAVDWAAEEAALRRRPLHIVDAAEIWPYQVCRFVPPDEPESATRAGRAALLEAEKRVGARRPRVVHSWQVSAALADSECLVEEEWMNDERRARIIAACAPLHERYPLVEVVNEVLVGHPVSALSKASRTAGLVVVGAHRRPLGLARLGSVSHGVIHHAECAVAVIGRTG</sequence>
<protein>
    <submittedName>
        <fullName evidence="3">Universal stress protein</fullName>
    </submittedName>
</protein>
<evidence type="ECO:0000259" key="2">
    <source>
        <dbReference type="Pfam" id="PF00582"/>
    </source>
</evidence>
<dbReference type="InterPro" id="IPR006015">
    <property type="entry name" value="Universal_stress_UspA"/>
</dbReference>
<dbReference type="EMBL" id="VCKW01000033">
    <property type="protein sequence ID" value="TMR04221.1"/>
    <property type="molecule type" value="Genomic_DNA"/>
</dbReference>
<dbReference type="InterPro" id="IPR014729">
    <property type="entry name" value="Rossmann-like_a/b/a_fold"/>
</dbReference>
<dbReference type="Proteomes" id="UP000309174">
    <property type="component" value="Unassembled WGS sequence"/>
</dbReference>
<feature type="domain" description="UspA" evidence="2">
    <location>
        <begin position="3"/>
        <end position="181"/>
    </location>
</feature>
<dbReference type="Pfam" id="PF00582">
    <property type="entry name" value="Usp"/>
    <property type="match status" value="1"/>
</dbReference>
<dbReference type="Gene3D" id="3.40.50.620">
    <property type="entry name" value="HUPs"/>
    <property type="match status" value="1"/>
</dbReference>
<dbReference type="InterPro" id="IPR006016">
    <property type="entry name" value="UspA"/>
</dbReference>
<comment type="caution">
    <text evidence="3">The sequence shown here is derived from an EMBL/GenBank/DDBJ whole genome shotgun (WGS) entry which is preliminary data.</text>
</comment>
<reference evidence="3 4" key="1">
    <citation type="submission" date="2019-05" db="EMBL/GenBank/DDBJ databases">
        <title>Draft genome sequence of Actinomadura sp. 14C53.</title>
        <authorList>
            <person name="Saricaoglu S."/>
            <person name="Isik K."/>
        </authorList>
    </citation>
    <scope>NUCLEOTIDE SEQUENCE [LARGE SCALE GENOMIC DNA]</scope>
    <source>
        <strain evidence="3 4">14C53</strain>
    </source>
</reference>
<evidence type="ECO:0000313" key="4">
    <source>
        <dbReference type="Proteomes" id="UP000309174"/>
    </source>
</evidence>
<dbReference type="PRINTS" id="PR01438">
    <property type="entry name" value="UNVRSLSTRESS"/>
</dbReference>
<dbReference type="OrthoDB" id="9816117at2"/>
<name>A0A5C4JI30_9ACTN</name>
<comment type="similarity">
    <text evidence="1">Belongs to the universal stress protein A family.</text>
</comment>
<accession>A0A5C4JI30</accession>
<dbReference type="AlphaFoldDB" id="A0A5C4JI30"/>